<gene>
    <name evidence="9" type="ORF">DRB17_02735</name>
</gene>
<dbReference type="InterPro" id="IPR011701">
    <property type="entry name" value="MFS"/>
</dbReference>
<feature type="domain" description="Major facilitator superfamily (MFS) profile" evidence="8">
    <location>
        <begin position="24"/>
        <end position="446"/>
    </location>
</feature>
<feature type="transmembrane region" description="Helical" evidence="7">
    <location>
        <begin position="393"/>
        <end position="414"/>
    </location>
</feature>
<evidence type="ECO:0000256" key="1">
    <source>
        <dbReference type="ARBA" id="ARBA00004141"/>
    </source>
</evidence>
<dbReference type="Gene3D" id="1.20.1250.20">
    <property type="entry name" value="MFS general substrate transporter like domains"/>
    <property type="match status" value="2"/>
</dbReference>
<keyword evidence="6 7" id="KW-0472">Membrane</keyword>
<accession>A0A369TDM2</accession>
<keyword evidence="3" id="KW-0813">Transport</keyword>
<feature type="transmembrane region" description="Helical" evidence="7">
    <location>
        <begin position="420"/>
        <end position="442"/>
    </location>
</feature>
<dbReference type="InterPro" id="IPR020846">
    <property type="entry name" value="MFS_dom"/>
</dbReference>
<evidence type="ECO:0000256" key="7">
    <source>
        <dbReference type="SAM" id="Phobius"/>
    </source>
</evidence>
<evidence type="ECO:0000256" key="2">
    <source>
        <dbReference type="ARBA" id="ARBA00008335"/>
    </source>
</evidence>
<organism evidence="9 10">
    <name type="scientific">Ferruginivarius sediminum</name>
    <dbReference type="NCBI Taxonomy" id="2661937"/>
    <lineage>
        <taxon>Bacteria</taxon>
        <taxon>Pseudomonadati</taxon>
        <taxon>Pseudomonadota</taxon>
        <taxon>Alphaproteobacteria</taxon>
        <taxon>Rhodospirillales</taxon>
        <taxon>Rhodospirillaceae</taxon>
        <taxon>Ferruginivarius</taxon>
    </lineage>
</organism>
<feature type="transmembrane region" description="Helical" evidence="7">
    <location>
        <begin position="56"/>
        <end position="76"/>
    </location>
</feature>
<evidence type="ECO:0000259" key="8">
    <source>
        <dbReference type="PROSITE" id="PS50850"/>
    </source>
</evidence>
<dbReference type="CDD" id="cd17486">
    <property type="entry name" value="MFS_AmpG_like"/>
    <property type="match status" value="1"/>
</dbReference>
<evidence type="ECO:0000313" key="10">
    <source>
        <dbReference type="Proteomes" id="UP000253941"/>
    </source>
</evidence>
<feature type="transmembrane region" description="Helical" evidence="7">
    <location>
        <begin position="188"/>
        <end position="208"/>
    </location>
</feature>
<comment type="similarity">
    <text evidence="2">Belongs to the major facilitator superfamily.</text>
</comment>
<feature type="transmembrane region" description="Helical" evidence="7">
    <location>
        <begin position="158"/>
        <end position="182"/>
    </location>
</feature>
<dbReference type="PROSITE" id="PS50850">
    <property type="entry name" value="MFS"/>
    <property type="match status" value="1"/>
</dbReference>
<dbReference type="EMBL" id="QPMH01000002">
    <property type="protein sequence ID" value="RDD63378.1"/>
    <property type="molecule type" value="Genomic_DNA"/>
</dbReference>
<evidence type="ECO:0000256" key="4">
    <source>
        <dbReference type="ARBA" id="ARBA00022692"/>
    </source>
</evidence>
<keyword evidence="5 7" id="KW-1133">Transmembrane helix</keyword>
<dbReference type="PANTHER" id="PTHR12778">
    <property type="entry name" value="SOLUTE CARRIER FAMILY 33 ACETYL-COA TRANSPORTER -RELATED"/>
    <property type="match status" value="1"/>
</dbReference>
<feature type="transmembrane region" description="Helical" evidence="7">
    <location>
        <begin position="330"/>
        <end position="349"/>
    </location>
</feature>
<comment type="subcellular location">
    <subcellularLocation>
        <location evidence="1">Membrane</location>
        <topology evidence="1">Multi-pass membrane protein</topology>
    </subcellularLocation>
</comment>
<evidence type="ECO:0000313" key="9">
    <source>
        <dbReference type="EMBL" id="RDD63378.1"/>
    </source>
</evidence>
<dbReference type="RefSeq" id="WP_114580632.1">
    <property type="nucleotide sequence ID" value="NZ_QPMH01000002.1"/>
</dbReference>
<feature type="transmembrane region" description="Helical" evidence="7">
    <location>
        <begin position="122"/>
        <end position="146"/>
    </location>
</feature>
<dbReference type="AlphaFoldDB" id="A0A369TDM2"/>
<dbReference type="GO" id="GO:0022857">
    <property type="term" value="F:transmembrane transporter activity"/>
    <property type="evidence" value="ECO:0007669"/>
    <property type="project" value="InterPro"/>
</dbReference>
<dbReference type="PANTHER" id="PTHR12778:SF10">
    <property type="entry name" value="MAJOR FACILITATOR SUPERFAMILY DOMAIN-CONTAINING PROTEIN 3"/>
    <property type="match status" value="1"/>
</dbReference>
<keyword evidence="10" id="KW-1185">Reference proteome</keyword>
<dbReference type="InterPro" id="IPR036259">
    <property type="entry name" value="MFS_trans_sf"/>
</dbReference>
<feature type="transmembrane region" description="Helical" evidence="7">
    <location>
        <begin position="97"/>
        <end position="116"/>
    </location>
</feature>
<feature type="transmembrane region" description="Helical" evidence="7">
    <location>
        <begin position="355"/>
        <end position="381"/>
    </location>
</feature>
<dbReference type="GO" id="GO:0016020">
    <property type="term" value="C:membrane"/>
    <property type="evidence" value="ECO:0007669"/>
    <property type="project" value="UniProtKB-SubCell"/>
</dbReference>
<comment type="caution">
    <text evidence="9">The sequence shown here is derived from an EMBL/GenBank/DDBJ whole genome shotgun (WGS) entry which is preliminary data.</text>
</comment>
<keyword evidence="4 7" id="KW-0812">Transmembrane</keyword>
<evidence type="ECO:0000256" key="5">
    <source>
        <dbReference type="ARBA" id="ARBA00022989"/>
    </source>
</evidence>
<protein>
    <submittedName>
        <fullName evidence="9">MFS transporter</fullName>
    </submittedName>
</protein>
<dbReference type="Pfam" id="PF07690">
    <property type="entry name" value="MFS_1"/>
    <property type="match status" value="1"/>
</dbReference>
<dbReference type="Proteomes" id="UP000253941">
    <property type="component" value="Unassembled WGS sequence"/>
</dbReference>
<feature type="transmembrane region" description="Helical" evidence="7">
    <location>
        <begin position="29"/>
        <end position="50"/>
    </location>
</feature>
<evidence type="ECO:0000256" key="3">
    <source>
        <dbReference type="ARBA" id="ARBA00022448"/>
    </source>
</evidence>
<name>A0A369TDM2_9PROT</name>
<feature type="transmembrane region" description="Helical" evidence="7">
    <location>
        <begin position="305"/>
        <end position="323"/>
    </location>
</feature>
<dbReference type="NCBIfam" id="TIGR00901">
    <property type="entry name" value="2A0125"/>
    <property type="match status" value="1"/>
</dbReference>
<dbReference type="SUPFAM" id="SSF103473">
    <property type="entry name" value="MFS general substrate transporter"/>
    <property type="match status" value="1"/>
</dbReference>
<evidence type="ECO:0000256" key="6">
    <source>
        <dbReference type="ARBA" id="ARBA00023136"/>
    </source>
</evidence>
<feature type="transmembrane region" description="Helical" evidence="7">
    <location>
        <begin position="264"/>
        <end position="285"/>
    </location>
</feature>
<proteinExistence type="inferred from homology"/>
<sequence length="456" mass="48526">MPDDNGISARRSWREALAVYAHPRVAGMLFLGFSAGLPFLLIFATLSAWLREAGVTATTIGFFSWAGIMFSIKVVWAPVIDRLPLPGLTRWLGRRRGWMLLGQIGVAAGLLGIAASDPAAEVGHLAVLAVAIAFFSATQDVAIDAYRIEAVERRVQGAMAAAYILGYRVALLTGGAGTLYIAEFVSWSSAYTTMAALMGVGMATVLLIREPETTRDRARLAAEDLPASLRNRNFSPRARMTLGWLYSAVVCPFLDFFRRYGRTALLVLLFVGVYRLSDITMGVMANPFYIDLGFTKAEIASVTKVFGFFMSIAGAFLGGLLVARMGVLKPLVLGAVLVAGTNLLFAWMAHAGPDLRLLTVTISADNLSGGLAGAVFVAYLSSLTSTAYTATQYALFSSLMTLPGKFMGGFSGVVVDSYGYVEFFLVAAGIGLPAIALAIVILHRGKGLQPGIAGAE</sequence>
<reference evidence="9 10" key="1">
    <citation type="submission" date="2018-07" db="EMBL/GenBank/DDBJ databases">
        <title>Venubactetium sediminum gen. nov., sp. nov., isolated from a marine solar saltern.</title>
        <authorList>
            <person name="Wang S."/>
        </authorList>
    </citation>
    <scope>NUCLEOTIDE SEQUENCE [LARGE SCALE GENOMIC DNA]</scope>
    <source>
        <strain evidence="9 10">WD2A32</strain>
    </source>
</reference>
<dbReference type="InterPro" id="IPR004752">
    <property type="entry name" value="AmpG_permease/AT-1"/>
</dbReference>